<reference evidence="4" key="1">
    <citation type="journal article" date="2022" name="New Phytol.">
        <title>Evolutionary transition to the ectomycorrhizal habit in the genomes of a hyperdiverse lineage of mushroom-forming fungi.</title>
        <authorList>
            <person name="Looney B."/>
            <person name="Miyauchi S."/>
            <person name="Morin E."/>
            <person name="Drula E."/>
            <person name="Courty P.E."/>
            <person name="Kohler A."/>
            <person name="Kuo A."/>
            <person name="LaButti K."/>
            <person name="Pangilinan J."/>
            <person name="Lipzen A."/>
            <person name="Riley R."/>
            <person name="Andreopoulos W."/>
            <person name="He G."/>
            <person name="Johnson J."/>
            <person name="Nolan M."/>
            <person name="Tritt A."/>
            <person name="Barry K.W."/>
            <person name="Grigoriev I.V."/>
            <person name="Nagy L.G."/>
            <person name="Hibbett D."/>
            <person name="Henrissat B."/>
            <person name="Matheny P.B."/>
            <person name="Labbe J."/>
            <person name="Martin F.M."/>
        </authorList>
    </citation>
    <scope>NUCLEOTIDE SEQUENCE</scope>
    <source>
        <strain evidence="4">BPL690</strain>
    </source>
</reference>
<dbReference type="Pfam" id="PF12796">
    <property type="entry name" value="Ank_2"/>
    <property type="match status" value="1"/>
</dbReference>
<evidence type="ECO:0008006" key="6">
    <source>
        <dbReference type="Google" id="ProtNLM"/>
    </source>
</evidence>
<dbReference type="PROSITE" id="PS50088">
    <property type="entry name" value="ANK_REPEAT"/>
    <property type="match status" value="2"/>
</dbReference>
<name>A0AAD4M2L8_9AGAM</name>
<dbReference type="SUPFAM" id="SSF48403">
    <property type="entry name" value="Ankyrin repeat"/>
    <property type="match status" value="1"/>
</dbReference>
<dbReference type="InterPro" id="IPR036770">
    <property type="entry name" value="Ankyrin_rpt-contain_sf"/>
</dbReference>
<evidence type="ECO:0000313" key="4">
    <source>
        <dbReference type="EMBL" id="KAI0298066.1"/>
    </source>
</evidence>
<organism evidence="4 5">
    <name type="scientific">Multifurca ochricompacta</name>
    <dbReference type="NCBI Taxonomy" id="376703"/>
    <lineage>
        <taxon>Eukaryota</taxon>
        <taxon>Fungi</taxon>
        <taxon>Dikarya</taxon>
        <taxon>Basidiomycota</taxon>
        <taxon>Agaricomycotina</taxon>
        <taxon>Agaricomycetes</taxon>
        <taxon>Russulales</taxon>
        <taxon>Russulaceae</taxon>
        <taxon>Multifurca</taxon>
    </lineage>
</organism>
<feature type="repeat" description="ANK" evidence="3">
    <location>
        <begin position="15"/>
        <end position="48"/>
    </location>
</feature>
<sequence>LLPQHGARVGAQNGKGETILRQASNGGDDLESVQMLLGYGANTGLEDSRRRTALEIARESGQEEIVQLLLEHDAETIH</sequence>
<evidence type="ECO:0000313" key="5">
    <source>
        <dbReference type="Proteomes" id="UP001203297"/>
    </source>
</evidence>
<dbReference type="Gene3D" id="1.25.40.20">
    <property type="entry name" value="Ankyrin repeat-containing domain"/>
    <property type="match status" value="1"/>
</dbReference>
<evidence type="ECO:0000256" key="3">
    <source>
        <dbReference type="PROSITE-ProRule" id="PRU00023"/>
    </source>
</evidence>
<feature type="non-terminal residue" evidence="4">
    <location>
        <position position="1"/>
    </location>
</feature>
<dbReference type="InterPro" id="IPR002110">
    <property type="entry name" value="Ankyrin_rpt"/>
</dbReference>
<evidence type="ECO:0000256" key="1">
    <source>
        <dbReference type="ARBA" id="ARBA00022737"/>
    </source>
</evidence>
<keyword evidence="1" id="KW-0677">Repeat</keyword>
<accession>A0AAD4M2L8</accession>
<dbReference type="InterPro" id="IPR050889">
    <property type="entry name" value="Dendritic_Spine_Reg/Scaffold"/>
</dbReference>
<dbReference type="Proteomes" id="UP001203297">
    <property type="component" value="Unassembled WGS sequence"/>
</dbReference>
<feature type="repeat" description="ANK" evidence="3">
    <location>
        <begin position="49"/>
        <end position="78"/>
    </location>
</feature>
<protein>
    <recommendedName>
        <fullName evidence="6">Ankyrin</fullName>
    </recommendedName>
</protein>
<keyword evidence="5" id="KW-1185">Reference proteome</keyword>
<dbReference type="EMBL" id="WTXG01000031">
    <property type="protein sequence ID" value="KAI0298066.1"/>
    <property type="molecule type" value="Genomic_DNA"/>
</dbReference>
<keyword evidence="2 3" id="KW-0040">ANK repeat</keyword>
<comment type="caution">
    <text evidence="4">The sequence shown here is derived from an EMBL/GenBank/DDBJ whole genome shotgun (WGS) entry which is preliminary data.</text>
</comment>
<dbReference type="PANTHER" id="PTHR24166:SF48">
    <property type="entry name" value="PROTEIN VAPYRIN"/>
    <property type="match status" value="1"/>
</dbReference>
<dbReference type="PANTHER" id="PTHR24166">
    <property type="entry name" value="ROLLING PEBBLES, ISOFORM B"/>
    <property type="match status" value="1"/>
</dbReference>
<dbReference type="PROSITE" id="PS50297">
    <property type="entry name" value="ANK_REP_REGION"/>
    <property type="match status" value="1"/>
</dbReference>
<evidence type="ECO:0000256" key="2">
    <source>
        <dbReference type="ARBA" id="ARBA00023043"/>
    </source>
</evidence>
<proteinExistence type="predicted"/>
<gene>
    <name evidence="4" type="ORF">B0F90DRAFT_1736183</name>
</gene>
<dbReference type="AlphaFoldDB" id="A0AAD4M2L8"/>